<protein>
    <submittedName>
        <fullName evidence="1">Uncharacterized protein</fullName>
    </submittedName>
</protein>
<dbReference type="CDD" id="cd00267">
    <property type="entry name" value="ABC_ATPase"/>
    <property type="match status" value="1"/>
</dbReference>
<accession>X1L4Y7</accession>
<evidence type="ECO:0000313" key="1">
    <source>
        <dbReference type="EMBL" id="GAI14427.1"/>
    </source>
</evidence>
<reference evidence="1" key="1">
    <citation type="journal article" date="2014" name="Front. Microbiol.">
        <title>High frequency of phylogenetically diverse reductive dehalogenase-homologous genes in deep subseafloor sedimentary metagenomes.</title>
        <authorList>
            <person name="Kawai M."/>
            <person name="Futagami T."/>
            <person name="Toyoda A."/>
            <person name="Takaki Y."/>
            <person name="Nishi S."/>
            <person name="Hori S."/>
            <person name="Arai W."/>
            <person name="Tsubouchi T."/>
            <person name="Morono Y."/>
            <person name="Uchiyama I."/>
            <person name="Ito T."/>
            <person name="Fujiyama A."/>
            <person name="Inagaki F."/>
            <person name="Takami H."/>
        </authorList>
    </citation>
    <scope>NUCLEOTIDE SEQUENCE</scope>
    <source>
        <strain evidence="1">Expedition CK06-06</strain>
    </source>
</reference>
<dbReference type="AlphaFoldDB" id="X1L4Y7"/>
<proteinExistence type="predicted"/>
<dbReference type="InterPro" id="IPR027417">
    <property type="entry name" value="P-loop_NTPase"/>
</dbReference>
<dbReference type="EMBL" id="BARV01007919">
    <property type="protein sequence ID" value="GAI14427.1"/>
    <property type="molecule type" value="Genomic_DNA"/>
</dbReference>
<organism evidence="1">
    <name type="scientific">marine sediment metagenome</name>
    <dbReference type="NCBI Taxonomy" id="412755"/>
    <lineage>
        <taxon>unclassified sequences</taxon>
        <taxon>metagenomes</taxon>
        <taxon>ecological metagenomes</taxon>
    </lineage>
</organism>
<dbReference type="SUPFAM" id="SSF52540">
    <property type="entry name" value="P-loop containing nucleoside triphosphate hydrolases"/>
    <property type="match status" value="1"/>
</dbReference>
<feature type="non-terminal residue" evidence="1">
    <location>
        <position position="1"/>
    </location>
</feature>
<sequence length="308" mass="36287">QIKEIDDIPEQLRVLREKRLSKIKEIFGQLCQLRDEYSTLYKPVKDFADSQKFSKERFSMDFRVSIICSGFPEQFFNFIAQNKKGSFYGADDGQKRLKDILDSSDFDSSSGLEKFLQQLEENLNVDQRNEFEDTVRYINDQLRQGIQIQNFYNYIYSLDYLKPKYILRWASKDLSQLSPGERGTVLLIFYLFISRDDIPLVIDQPEENLDNETVFEVLVPCIKEAKKRRQIIIVTHNPNLAVVCDADQIIHCEMKKEEKNKITYTSGAIENPKINKTLIDILEGTWPAFDNRDQKYYAERLNYVRSNY</sequence>
<comment type="caution">
    <text evidence="1">The sequence shown here is derived from an EMBL/GenBank/DDBJ whole genome shotgun (WGS) entry which is preliminary data.</text>
</comment>
<name>X1L4Y7_9ZZZZ</name>
<gene>
    <name evidence="1" type="ORF">S06H3_16043</name>
</gene>
<dbReference type="Gene3D" id="3.40.50.300">
    <property type="entry name" value="P-loop containing nucleotide triphosphate hydrolases"/>
    <property type="match status" value="1"/>
</dbReference>